<name>A0A6G0WPW4_9STRA</name>
<protein>
    <submittedName>
        <fullName evidence="1">Uncharacterized protein</fullName>
    </submittedName>
</protein>
<organism evidence="1 2">
    <name type="scientific">Aphanomyces euteiches</name>
    <dbReference type="NCBI Taxonomy" id="100861"/>
    <lineage>
        <taxon>Eukaryota</taxon>
        <taxon>Sar</taxon>
        <taxon>Stramenopiles</taxon>
        <taxon>Oomycota</taxon>
        <taxon>Saprolegniomycetes</taxon>
        <taxon>Saprolegniales</taxon>
        <taxon>Verrucalvaceae</taxon>
        <taxon>Aphanomyces</taxon>
    </lineage>
</organism>
<evidence type="ECO:0000313" key="1">
    <source>
        <dbReference type="EMBL" id="KAF0729420.1"/>
    </source>
</evidence>
<dbReference type="VEuPathDB" id="FungiDB:AeMF1_007979"/>
<sequence>MSYGISPVELKRISQSNRDRKYRAKKKLEHKRLIEELETLQDQHETNKFASLIDEITSNAELEAIRLHDSLTQNQTLRANVDRMNVVCKLLHDWVRSLKPSKRITPKGSWLHSTLLAHPAARVHGYKWFSDRIYHAADSLLSEPPFENSVEDEMQHIMHTELDEDGLRTIGANELRLQRTHFYDFKATAHLFWNYIILNNFVTSSLTTSSWIADSVDSKLVYHCVVNEQTGTTLRRILRMYEEPNRVVITFASIANDECYPWTDSELRTHGYAWAIFERVSDSMTIARFSTVHSAPITPKGAASLEQIGQIYGKSAHGIEHREAYIEHVRAIAEKVYLTGFRQLTDAFAEIVIQAATQPPRGEHDDDDYAVEFDLSRFAD</sequence>
<dbReference type="AlphaFoldDB" id="A0A6G0WPW4"/>
<dbReference type="Proteomes" id="UP000481153">
    <property type="component" value="Unassembled WGS sequence"/>
</dbReference>
<dbReference type="EMBL" id="VJMJ01000164">
    <property type="protein sequence ID" value="KAF0729420.1"/>
    <property type="molecule type" value="Genomic_DNA"/>
</dbReference>
<comment type="caution">
    <text evidence="1">The sequence shown here is derived from an EMBL/GenBank/DDBJ whole genome shotgun (WGS) entry which is preliminary data.</text>
</comment>
<gene>
    <name evidence="1" type="ORF">Ae201684_012921</name>
</gene>
<keyword evidence="2" id="KW-1185">Reference proteome</keyword>
<accession>A0A6G0WPW4</accession>
<reference evidence="1 2" key="1">
    <citation type="submission" date="2019-07" db="EMBL/GenBank/DDBJ databases">
        <title>Genomics analysis of Aphanomyces spp. identifies a new class of oomycete effector associated with host adaptation.</title>
        <authorList>
            <person name="Gaulin E."/>
        </authorList>
    </citation>
    <scope>NUCLEOTIDE SEQUENCE [LARGE SCALE GENOMIC DNA]</scope>
    <source>
        <strain evidence="1 2">ATCC 201684</strain>
    </source>
</reference>
<proteinExistence type="predicted"/>
<evidence type="ECO:0000313" key="2">
    <source>
        <dbReference type="Proteomes" id="UP000481153"/>
    </source>
</evidence>